<dbReference type="Proteomes" id="UP001043456">
    <property type="component" value="Unassembled WGS sequence"/>
</dbReference>
<dbReference type="AlphaFoldDB" id="A0A9P3EZN3"/>
<dbReference type="GeneID" id="67008753"/>
<organism evidence="1 2">
    <name type="scientific">Aspergillus pseudoviridinutans</name>
    <dbReference type="NCBI Taxonomy" id="1517512"/>
    <lineage>
        <taxon>Eukaryota</taxon>
        <taxon>Fungi</taxon>
        <taxon>Dikarya</taxon>
        <taxon>Ascomycota</taxon>
        <taxon>Pezizomycotina</taxon>
        <taxon>Eurotiomycetes</taxon>
        <taxon>Eurotiomycetidae</taxon>
        <taxon>Eurotiales</taxon>
        <taxon>Aspergillaceae</taxon>
        <taxon>Aspergillus</taxon>
        <taxon>Aspergillus subgen. Fumigati</taxon>
    </lineage>
</organism>
<evidence type="ECO:0000313" key="2">
    <source>
        <dbReference type="Proteomes" id="UP001043456"/>
    </source>
</evidence>
<protein>
    <submittedName>
        <fullName evidence="1">Uncharacterized protein</fullName>
    </submittedName>
</protein>
<proteinExistence type="predicted"/>
<dbReference type="EMBL" id="BHVY01000008">
    <property type="protein sequence ID" value="GIJ91178.1"/>
    <property type="molecule type" value="Genomic_DNA"/>
</dbReference>
<sequence>MESGRGVVVRCDSRHSAANRVQARIQPDTVGRKDISGSALGLGDGLARYPKLGYIARSLRTVLSPPLFSLLLLPPTPGKSFATALQEELKCIPLTPTATQRPLSPVEAVGFIARTTSAASTLALAA</sequence>
<dbReference type="RefSeq" id="XP_043161924.1">
    <property type="nucleotide sequence ID" value="XM_043305989.1"/>
</dbReference>
<gene>
    <name evidence="1" type="ORF">Asppvi_010143</name>
</gene>
<evidence type="ECO:0000313" key="1">
    <source>
        <dbReference type="EMBL" id="GIJ91178.1"/>
    </source>
</evidence>
<reference evidence="1 2" key="1">
    <citation type="submission" date="2018-10" db="EMBL/GenBank/DDBJ databases">
        <title>Pan-genome distribution and transcriptional activeness of fungal secondary metabolism genes in Aspergillus section Fumigati.</title>
        <authorList>
            <person name="Takahashi H."/>
            <person name="Umemura M."/>
            <person name="Ninomiya A."/>
            <person name="Kusuya Y."/>
            <person name="Urayama S."/>
            <person name="Shimizu M."/>
            <person name="Watanabe A."/>
            <person name="Kamei K."/>
            <person name="Yaguchi T."/>
            <person name="Hagiwara D."/>
        </authorList>
    </citation>
    <scope>NUCLEOTIDE SEQUENCE [LARGE SCALE GENOMIC DNA]</scope>
    <source>
        <strain evidence="1 2">IFM 55266</strain>
    </source>
</reference>
<comment type="caution">
    <text evidence="1">The sequence shown here is derived from an EMBL/GenBank/DDBJ whole genome shotgun (WGS) entry which is preliminary data.</text>
</comment>
<name>A0A9P3EZN3_9EURO</name>
<accession>A0A9P3EZN3</accession>
<keyword evidence="2" id="KW-1185">Reference proteome</keyword>